<evidence type="ECO:0000256" key="3">
    <source>
        <dbReference type="SAM" id="MobiDB-lite"/>
    </source>
</evidence>
<evidence type="ECO:0000259" key="5">
    <source>
        <dbReference type="Pfam" id="PF00127"/>
    </source>
</evidence>
<dbReference type="RefSeq" id="WP_181472662.1">
    <property type="nucleotide sequence ID" value="NZ_JACEFG010000002.1"/>
</dbReference>
<dbReference type="PROSITE" id="PS00079">
    <property type="entry name" value="MULTICOPPER_OXIDASE1"/>
    <property type="match status" value="1"/>
</dbReference>
<feature type="domain" description="Blue (type 1) copper" evidence="5">
    <location>
        <begin position="77"/>
        <end position="204"/>
    </location>
</feature>
<evidence type="ECO:0000256" key="4">
    <source>
        <dbReference type="SAM" id="SignalP"/>
    </source>
</evidence>
<dbReference type="Proteomes" id="UP000571017">
    <property type="component" value="Unassembled WGS sequence"/>
</dbReference>
<dbReference type="EMBL" id="JACEFG010000002">
    <property type="protein sequence ID" value="MBA2175665.1"/>
    <property type="molecule type" value="Genomic_DNA"/>
</dbReference>
<reference evidence="6 7" key="1">
    <citation type="journal article" date="2004" name="Extremophiles">
        <title>Halobacillus locisalis sp. nov., a halophilic bacterium isolated from a marine solar saltern of the Yellow Sea in Korea.</title>
        <authorList>
            <person name="Yoon J.H."/>
            <person name="Kang K.H."/>
            <person name="Oh T.K."/>
            <person name="Park Y.H."/>
        </authorList>
    </citation>
    <scope>NUCLEOTIDE SEQUENCE [LARGE SCALE GENOMIC DNA]</scope>
    <source>
        <strain evidence="6 7">KCTC 3788</strain>
    </source>
</reference>
<gene>
    <name evidence="6" type="ORF">H0266_12260</name>
</gene>
<feature type="chain" id="PRO_5038657676" description="Blue (type 1) copper domain-containing protein" evidence="4">
    <location>
        <begin position="21"/>
        <end position="204"/>
    </location>
</feature>
<feature type="signal peptide" evidence="4">
    <location>
        <begin position="1"/>
        <end position="20"/>
    </location>
</feature>
<keyword evidence="7" id="KW-1185">Reference proteome</keyword>
<dbReference type="Pfam" id="PF00127">
    <property type="entry name" value="Copper-bind"/>
    <property type="match status" value="1"/>
</dbReference>
<organism evidence="6 7">
    <name type="scientific">Halobacillus locisalis</name>
    <dbReference type="NCBI Taxonomy" id="220753"/>
    <lineage>
        <taxon>Bacteria</taxon>
        <taxon>Bacillati</taxon>
        <taxon>Bacillota</taxon>
        <taxon>Bacilli</taxon>
        <taxon>Bacillales</taxon>
        <taxon>Bacillaceae</taxon>
        <taxon>Halobacillus</taxon>
    </lineage>
</organism>
<evidence type="ECO:0000313" key="6">
    <source>
        <dbReference type="EMBL" id="MBA2175665.1"/>
    </source>
</evidence>
<comment type="caution">
    <text evidence="6">The sequence shown here is derived from an EMBL/GenBank/DDBJ whole genome shotgun (WGS) entry which is preliminary data.</text>
</comment>
<protein>
    <recommendedName>
        <fullName evidence="5">Blue (type 1) copper domain-containing protein</fullName>
    </recommendedName>
</protein>
<dbReference type="SUPFAM" id="SSF49503">
    <property type="entry name" value="Cupredoxins"/>
    <property type="match status" value="1"/>
</dbReference>
<evidence type="ECO:0000256" key="2">
    <source>
        <dbReference type="ARBA" id="ARBA00023008"/>
    </source>
</evidence>
<keyword evidence="2" id="KW-0186">Copper</keyword>
<evidence type="ECO:0000256" key="1">
    <source>
        <dbReference type="ARBA" id="ARBA00022723"/>
    </source>
</evidence>
<keyword evidence="1" id="KW-0479">Metal-binding</keyword>
<name>A0A838CV74_9BACI</name>
<dbReference type="AlphaFoldDB" id="A0A838CV74"/>
<keyword evidence="4" id="KW-0732">Signal</keyword>
<dbReference type="PROSITE" id="PS51257">
    <property type="entry name" value="PROKAR_LIPOPROTEIN"/>
    <property type="match status" value="1"/>
</dbReference>
<feature type="compositionally biased region" description="Acidic residues" evidence="3">
    <location>
        <begin position="54"/>
        <end position="68"/>
    </location>
</feature>
<accession>A0A838CV74</accession>
<proteinExistence type="predicted"/>
<dbReference type="Gene3D" id="2.60.40.420">
    <property type="entry name" value="Cupredoxins - blue copper proteins"/>
    <property type="match status" value="1"/>
</dbReference>
<feature type="region of interest" description="Disordered" evidence="3">
    <location>
        <begin position="25"/>
        <end position="71"/>
    </location>
</feature>
<dbReference type="InterPro" id="IPR050845">
    <property type="entry name" value="Cu-binding_ET"/>
</dbReference>
<dbReference type="GO" id="GO:0009055">
    <property type="term" value="F:electron transfer activity"/>
    <property type="evidence" value="ECO:0007669"/>
    <property type="project" value="InterPro"/>
</dbReference>
<dbReference type="GO" id="GO:0005507">
    <property type="term" value="F:copper ion binding"/>
    <property type="evidence" value="ECO:0007669"/>
    <property type="project" value="InterPro"/>
</dbReference>
<dbReference type="InterPro" id="IPR033138">
    <property type="entry name" value="Cu_oxidase_CS"/>
</dbReference>
<dbReference type="InterPro" id="IPR008972">
    <property type="entry name" value="Cupredoxin"/>
</dbReference>
<dbReference type="InterPro" id="IPR000923">
    <property type="entry name" value="BlueCu_1"/>
</dbReference>
<dbReference type="PANTHER" id="PTHR38439:SF3">
    <property type="entry name" value="COPPER-RESISTANT CUPROPROTEIN COPI"/>
    <property type="match status" value="1"/>
</dbReference>
<dbReference type="PANTHER" id="PTHR38439">
    <property type="entry name" value="AURACYANIN-B"/>
    <property type="match status" value="1"/>
</dbReference>
<sequence length="204" mass="22342">MISRKLMVLLSIICTVVLLAGCSSSGEAKENSQPEESTEETQQGDSTDSTKEETTEEDTIIEAEENSDSEVSTNVIDVSAFEMGYDPSEITLQKGEEYELILNNDGEVFHDLTQKEMDVEITYMGEMADHPESVSLLDKVLGVKKVHASGDHDGGHDATNIHMNAKSGQTVKIKFIPQETGEFEFFCTVPGHKEAGMVGTFIVE</sequence>
<evidence type="ECO:0000313" key="7">
    <source>
        <dbReference type="Proteomes" id="UP000571017"/>
    </source>
</evidence>